<organism evidence="2">
    <name type="scientific">Thomasclavelia ramosa</name>
    <dbReference type="NCBI Taxonomy" id="1547"/>
    <lineage>
        <taxon>Bacteria</taxon>
        <taxon>Bacillati</taxon>
        <taxon>Bacillota</taxon>
        <taxon>Erysipelotrichia</taxon>
        <taxon>Erysipelotrichales</taxon>
        <taxon>Coprobacillaceae</taxon>
        <taxon>Thomasclavelia</taxon>
    </lineage>
</organism>
<name>A0A6N3A133_9FIRM</name>
<dbReference type="GO" id="GO:0003677">
    <property type="term" value="F:DNA binding"/>
    <property type="evidence" value="ECO:0007669"/>
    <property type="project" value="InterPro"/>
</dbReference>
<feature type="domain" description="Helix-turn-helix" evidence="1">
    <location>
        <begin position="9"/>
        <end position="58"/>
    </location>
</feature>
<proteinExistence type="predicted"/>
<accession>A0A6N3A133</accession>
<evidence type="ECO:0000259" key="1">
    <source>
        <dbReference type="Pfam" id="PF12728"/>
    </source>
</evidence>
<dbReference type="Gene3D" id="1.10.10.10">
    <property type="entry name" value="Winged helix-like DNA-binding domain superfamily/Winged helix DNA-binding domain"/>
    <property type="match status" value="1"/>
</dbReference>
<sequence length="64" mass="7445">MKTEIVDKWINTDEAADYLGVKATTIREWIKKNKGIPAHKIGRLWKFKKDELDEWVKSGKSAID</sequence>
<evidence type="ECO:0000313" key="2">
    <source>
        <dbReference type="EMBL" id="VYT85461.1"/>
    </source>
</evidence>
<dbReference type="InterPro" id="IPR036388">
    <property type="entry name" value="WH-like_DNA-bd_sf"/>
</dbReference>
<reference evidence="2" key="1">
    <citation type="submission" date="2019-11" db="EMBL/GenBank/DDBJ databases">
        <authorList>
            <person name="Feng L."/>
        </authorList>
    </citation>
    <scope>NUCLEOTIDE SEQUENCE</scope>
    <source>
        <strain evidence="2">CramosumLFYP8</strain>
    </source>
</reference>
<dbReference type="EMBL" id="CACRTL010000019">
    <property type="protein sequence ID" value="VYT85461.1"/>
    <property type="molecule type" value="Genomic_DNA"/>
</dbReference>
<dbReference type="SUPFAM" id="SSF46955">
    <property type="entry name" value="Putative DNA-binding domain"/>
    <property type="match status" value="1"/>
</dbReference>
<dbReference type="InterPro" id="IPR041657">
    <property type="entry name" value="HTH_17"/>
</dbReference>
<dbReference type="InterPro" id="IPR010093">
    <property type="entry name" value="SinI_DNA-bd"/>
</dbReference>
<protein>
    <submittedName>
        <fullName evidence="2">Helix-turn-helix domain protein</fullName>
    </submittedName>
</protein>
<dbReference type="Pfam" id="PF12728">
    <property type="entry name" value="HTH_17"/>
    <property type="match status" value="1"/>
</dbReference>
<dbReference type="RefSeq" id="WP_156635410.1">
    <property type="nucleotide sequence ID" value="NZ_CACRTL010000019.1"/>
</dbReference>
<dbReference type="AlphaFoldDB" id="A0A6N3A133"/>
<dbReference type="NCBIfam" id="TIGR01764">
    <property type="entry name" value="excise"/>
    <property type="match status" value="1"/>
</dbReference>
<gene>
    <name evidence="2" type="ORF">CRLFYP8_02350</name>
</gene>
<dbReference type="InterPro" id="IPR009061">
    <property type="entry name" value="DNA-bd_dom_put_sf"/>
</dbReference>